<organism evidence="2 3">
    <name type="scientific">Pelagibacterium luteolum</name>
    <dbReference type="NCBI Taxonomy" id="440168"/>
    <lineage>
        <taxon>Bacteria</taxon>
        <taxon>Pseudomonadati</taxon>
        <taxon>Pseudomonadota</taxon>
        <taxon>Alphaproteobacteria</taxon>
        <taxon>Hyphomicrobiales</taxon>
        <taxon>Devosiaceae</taxon>
        <taxon>Pelagibacterium</taxon>
    </lineage>
</organism>
<evidence type="ECO:0008006" key="4">
    <source>
        <dbReference type="Google" id="ProtNLM"/>
    </source>
</evidence>
<dbReference type="RefSeq" id="WP_090594165.1">
    <property type="nucleotide sequence ID" value="NZ_FNCS01000003.1"/>
</dbReference>
<protein>
    <recommendedName>
        <fullName evidence="4">Transcriptional activator HlyU</fullName>
    </recommendedName>
</protein>
<dbReference type="EMBL" id="FNCS01000003">
    <property type="protein sequence ID" value="SDG48797.1"/>
    <property type="molecule type" value="Genomic_DNA"/>
</dbReference>
<name>A0A1G7UMU0_9HYPH</name>
<dbReference type="OrthoDB" id="9800971at2"/>
<evidence type="ECO:0000313" key="3">
    <source>
        <dbReference type="Proteomes" id="UP000199495"/>
    </source>
</evidence>
<dbReference type="Pfam" id="PF10115">
    <property type="entry name" value="HlyU"/>
    <property type="match status" value="1"/>
</dbReference>
<dbReference type="InterPro" id="IPR018772">
    <property type="entry name" value="Transcription_activator_HlyU"/>
</dbReference>
<evidence type="ECO:0000256" key="1">
    <source>
        <dbReference type="SAM" id="MobiDB-lite"/>
    </source>
</evidence>
<proteinExistence type="predicted"/>
<evidence type="ECO:0000313" key="2">
    <source>
        <dbReference type="EMBL" id="SDG48797.1"/>
    </source>
</evidence>
<sequence>MSFLKRLFGGGEAKTAEPSVDAQEEFEGHLIKATLMKSGGEFQIAGTIEKDVAGETKSYAFIRADKFASKDDCTAATLAKGRQIVREQGKHLFD</sequence>
<keyword evidence="3" id="KW-1185">Reference proteome</keyword>
<dbReference type="STRING" id="440168.SAMN04487974_103165"/>
<accession>A0A1G7UMU0</accession>
<gene>
    <name evidence="2" type="ORF">SAMN04487974_103165</name>
</gene>
<dbReference type="AlphaFoldDB" id="A0A1G7UMU0"/>
<feature type="region of interest" description="Disordered" evidence="1">
    <location>
        <begin position="1"/>
        <end position="21"/>
    </location>
</feature>
<dbReference type="Proteomes" id="UP000199495">
    <property type="component" value="Unassembled WGS sequence"/>
</dbReference>
<reference evidence="2 3" key="1">
    <citation type="submission" date="2016-10" db="EMBL/GenBank/DDBJ databases">
        <authorList>
            <person name="de Groot N.N."/>
        </authorList>
    </citation>
    <scope>NUCLEOTIDE SEQUENCE [LARGE SCALE GENOMIC DNA]</scope>
    <source>
        <strain evidence="2 3">CGMCC 1.10267</strain>
    </source>
</reference>